<dbReference type="Pfam" id="PF12952">
    <property type="entry name" value="DUF3841"/>
    <property type="match status" value="1"/>
</dbReference>
<evidence type="ECO:0000313" key="1">
    <source>
        <dbReference type="EMBL" id="MFL9877640.1"/>
    </source>
</evidence>
<keyword evidence="2" id="KW-1185">Reference proteome</keyword>
<name>A0ABW8Z5A8_9BURK</name>
<accession>A0ABW8Z5A8</accession>
<dbReference type="InterPro" id="IPR024211">
    <property type="entry name" value="DUF3841"/>
</dbReference>
<gene>
    <name evidence="1" type="ORF">PQR63_04575</name>
</gene>
<evidence type="ECO:0000313" key="2">
    <source>
        <dbReference type="Proteomes" id="UP001629214"/>
    </source>
</evidence>
<comment type="caution">
    <text evidence="1">The sequence shown here is derived from an EMBL/GenBank/DDBJ whole genome shotgun (WGS) entry which is preliminary data.</text>
</comment>
<dbReference type="Proteomes" id="UP001629214">
    <property type="component" value="Unassembled WGS sequence"/>
</dbReference>
<reference evidence="1 2" key="1">
    <citation type="journal article" date="2024" name="Chem. Sci.">
        <title>Discovery of megapolipeptins by genome mining of a Burkholderiales bacteria collection.</title>
        <authorList>
            <person name="Paulo B.S."/>
            <person name="Recchia M.J.J."/>
            <person name="Lee S."/>
            <person name="Fergusson C.H."/>
            <person name="Romanowski S.B."/>
            <person name="Hernandez A."/>
            <person name="Krull N."/>
            <person name="Liu D.Y."/>
            <person name="Cavanagh H."/>
            <person name="Bos A."/>
            <person name="Gray C.A."/>
            <person name="Murphy B.T."/>
            <person name="Linington R.G."/>
            <person name="Eustaquio A.S."/>
        </authorList>
    </citation>
    <scope>NUCLEOTIDE SEQUENCE [LARGE SCALE GENOMIC DNA]</scope>
    <source>
        <strain evidence="1 2">RL21-008-BIB-B</strain>
    </source>
</reference>
<sequence>MRLLTFQLASRAAQLRSGERYRVSWEYVAPAWAGAYQWLAGQWQQRCGSAMVTAPIWCWQRLASDSNAIDCAALLFSQYEKEQGILMLELEVPSALVLLSSYRFWNEFLGETIDSGAVSTEDGRWRRMFSRKALKKRTDNVQAIIPYIEPEWIVSMRPVVFFDDIPSQEQHVMYVGRGVKQQIFPHE</sequence>
<protein>
    <submittedName>
        <fullName evidence="1">DUF3841 domain-containing protein</fullName>
    </submittedName>
</protein>
<dbReference type="EMBL" id="JAQQFR010000002">
    <property type="protein sequence ID" value="MFL9877640.1"/>
    <property type="molecule type" value="Genomic_DNA"/>
</dbReference>
<dbReference type="RefSeq" id="WP_408166013.1">
    <property type="nucleotide sequence ID" value="NZ_JAQQFR010000002.1"/>
</dbReference>
<organism evidence="1 2">
    <name type="scientific">Herbaspirillum rhizosphaerae</name>
    <dbReference type="NCBI Taxonomy" id="346179"/>
    <lineage>
        <taxon>Bacteria</taxon>
        <taxon>Pseudomonadati</taxon>
        <taxon>Pseudomonadota</taxon>
        <taxon>Betaproteobacteria</taxon>
        <taxon>Burkholderiales</taxon>
        <taxon>Oxalobacteraceae</taxon>
        <taxon>Herbaspirillum</taxon>
    </lineage>
</organism>
<proteinExistence type="predicted"/>